<dbReference type="InterPro" id="IPR011066">
    <property type="entry name" value="MscS_channel_C_sf"/>
</dbReference>
<feature type="transmembrane region" description="Helical" evidence="7">
    <location>
        <begin position="284"/>
        <end position="308"/>
    </location>
</feature>
<dbReference type="InterPro" id="IPR049278">
    <property type="entry name" value="MS_channel_C"/>
</dbReference>
<dbReference type="InterPro" id="IPR023408">
    <property type="entry name" value="MscS_beta-dom_sf"/>
</dbReference>
<feature type="domain" description="Mechanosensitive ion channel MscS" evidence="9">
    <location>
        <begin position="426"/>
        <end position="490"/>
    </location>
</feature>
<gene>
    <name evidence="11" type="ORF">H9N25_02210</name>
</gene>
<protein>
    <submittedName>
        <fullName evidence="11">Mechanosensitive ion channel</fullName>
    </submittedName>
</protein>
<feature type="transmembrane region" description="Helical" evidence="7">
    <location>
        <begin position="222"/>
        <end position="239"/>
    </location>
</feature>
<evidence type="ECO:0000256" key="8">
    <source>
        <dbReference type="SAM" id="SignalP"/>
    </source>
</evidence>
<dbReference type="SUPFAM" id="SSF50182">
    <property type="entry name" value="Sm-like ribonucleoproteins"/>
    <property type="match status" value="1"/>
</dbReference>
<evidence type="ECO:0000259" key="10">
    <source>
        <dbReference type="Pfam" id="PF21082"/>
    </source>
</evidence>
<accession>A0ABX6TIH6</accession>
<feature type="signal peptide" evidence="8">
    <location>
        <begin position="1"/>
        <end position="21"/>
    </location>
</feature>
<comment type="similarity">
    <text evidence="2">Belongs to the MscS (TC 1.A.23) family.</text>
</comment>
<reference evidence="11 12" key="1">
    <citation type="submission" date="2020-09" db="EMBL/GenBank/DDBJ databases">
        <title>Pedobacter sp. SW-16 isolated from soil near Yeocheon.</title>
        <authorList>
            <person name="Im H.S."/>
            <person name="Joung Y."/>
            <person name="Lee S.-S."/>
        </authorList>
    </citation>
    <scope>NUCLEOTIDE SEQUENCE [LARGE SCALE GENOMIC DNA]</scope>
    <source>
        <strain evidence="11 12">SW-16</strain>
    </source>
</reference>
<evidence type="ECO:0000256" key="5">
    <source>
        <dbReference type="ARBA" id="ARBA00022989"/>
    </source>
</evidence>
<dbReference type="Pfam" id="PF21082">
    <property type="entry name" value="MS_channel_3rd"/>
    <property type="match status" value="1"/>
</dbReference>
<evidence type="ECO:0000256" key="1">
    <source>
        <dbReference type="ARBA" id="ARBA00004651"/>
    </source>
</evidence>
<organism evidence="11 12">
    <name type="scientific">Pedobacter riviphilus</name>
    <dbReference type="NCBI Taxonomy" id="2766984"/>
    <lineage>
        <taxon>Bacteria</taxon>
        <taxon>Pseudomonadati</taxon>
        <taxon>Bacteroidota</taxon>
        <taxon>Sphingobacteriia</taxon>
        <taxon>Sphingobacteriales</taxon>
        <taxon>Sphingobacteriaceae</taxon>
        <taxon>Pedobacter</taxon>
    </lineage>
</organism>
<evidence type="ECO:0000256" key="6">
    <source>
        <dbReference type="ARBA" id="ARBA00023136"/>
    </source>
</evidence>
<evidence type="ECO:0000259" key="9">
    <source>
        <dbReference type="Pfam" id="PF00924"/>
    </source>
</evidence>
<dbReference type="Gene3D" id="2.30.30.60">
    <property type="match status" value="1"/>
</dbReference>
<dbReference type="InterPro" id="IPR010920">
    <property type="entry name" value="LSM_dom_sf"/>
</dbReference>
<evidence type="ECO:0000313" key="12">
    <source>
        <dbReference type="Proteomes" id="UP000516439"/>
    </source>
</evidence>
<feature type="domain" description="Mechanosensitive ion channel MscS C-terminal" evidence="10">
    <location>
        <begin position="500"/>
        <end position="583"/>
    </location>
</feature>
<dbReference type="InterPro" id="IPR006685">
    <property type="entry name" value="MscS_channel_2nd"/>
</dbReference>
<feature type="transmembrane region" description="Helical" evidence="7">
    <location>
        <begin position="328"/>
        <end position="351"/>
    </location>
</feature>
<keyword evidence="12" id="KW-1185">Reference proteome</keyword>
<dbReference type="Pfam" id="PF00924">
    <property type="entry name" value="MS_channel_2nd"/>
    <property type="match status" value="1"/>
</dbReference>
<dbReference type="Gene3D" id="3.30.70.100">
    <property type="match status" value="1"/>
</dbReference>
<dbReference type="PANTHER" id="PTHR30221:SF18">
    <property type="entry name" value="SLL0590 PROTEIN"/>
    <property type="match status" value="1"/>
</dbReference>
<feature type="transmembrane region" description="Helical" evidence="7">
    <location>
        <begin position="412"/>
        <end position="438"/>
    </location>
</feature>
<feature type="chain" id="PRO_5045226174" evidence="8">
    <location>
        <begin position="22"/>
        <end position="629"/>
    </location>
</feature>
<keyword evidence="5 7" id="KW-1133">Transmembrane helix</keyword>
<keyword evidence="8" id="KW-0732">Signal</keyword>
<proteinExistence type="inferred from homology"/>
<keyword evidence="6 7" id="KW-0472">Membrane</keyword>
<dbReference type="Proteomes" id="UP000516439">
    <property type="component" value="Chromosome"/>
</dbReference>
<name>A0ABX6TIH6_9SPHI</name>
<feature type="transmembrane region" description="Helical" evidence="7">
    <location>
        <begin position="382"/>
        <end position="400"/>
    </location>
</feature>
<evidence type="ECO:0000313" key="11">
    <source>
        <dbReference type="EMBL" id="QNR85323.1"/>
    </source>
</evidence>
<dbReference type="InterPro" id="IPR045275">
    <property type="entry name" value="MscS_archaea/bacteria_type"/>
</dbReference>
<sequence>MIRIFTVLALIICASTFNCIARQDSANKKTDSVAIKKLENDLDRVNQLSAERLSDSLKRSELERRVSILGVADKSQRESLMAELTSLKKRDSVHLSSQQHQIDSLRSIIKGIPVVFHSDTLYYIYAKLGSFSASDRARAVAERLERIGDAPGYSADSLKISPAEQSTDLLYGSSLLLSITDQDALWAKKDRNSYTAYIKKKISAALEQYRKDNSWRVILEEILLTLLVITVVIALIYLINKLFKKLSGKIISSDGRLKEGIRIKNYELLDAAHQQNAIAIILKIIRYAVILVVIYLAFPVLFGIFPFTRDLSVNLLSYILSPLKKIGISVWHYIPDLMTILVLLVVFRYVIRLVRFIKTEIERGKLTIPGFYKDWANPTYQIIRVLILAFMLIVIFPYLPGSDSGVFKGVSVFMGVLFTFGSAGALGNVVAGLVLTYMRAFRIGDRVKIGEVTGDITEKTLLVTRVRTIQNEIVSIPNSTVMNNHTINFSIEAAEKGLIVNTTVTIGYDVPWRQVHQLLIDAALATELIEAEPKPYVLQTSLDDYYVSYRLNAFTKSANKQAVIYSGLHANIQDQFNEAGVEIMSPHYKALRDGNATTIPQDYLPADYQAPAFRTENKVQKDSKGRPNA</sequence>
<evidence type="ECO:0000256" key="4">
    <source>
        <dbReference type="ARBA" id="ARBA00022692"/>
    </source>
</evidence>
<keyword evidence="4 7" id="KW-0812">Transmembrane</keyword>
<evidence type="ECO:0000256" key="3">
    <source>
        <dbReference type="ARBA" id="ARBA00022475"/>
    </source>
</evidence>
<evidence type="ECO:0000256" key="2">
    <source>
        <dbReference type="ARBA" id="ARBA00008017"/>
    </source>
</evidence>
<keyword evidence="3" id="KW-1003">Cell membrane</keyword>
<comment type="subcellular location">
    <subcellularLocation>
        <location evidence="1">Cell membrane</location>
        <topology evidence="1">Multi-pass membrane protein</topology>
    </subcellularLocation>
</comment>
<dbReference type="RefSeq" id="WP_190327805.1">
    <property type="nucleotide sequence ID" value="NZ_CP061171.1"/>
</dbReference>
<dbReference type="EMBL" id="CP061171">
    <property type="protein sequence ID" value="QNR85323.1"/>
    <property type="molecule type" value="Genomic_DNA"/>
</dbReference>
<dbReference type="SUPFAM" id="SSF82689">
    <property type="entry name" value="Mechanosensitive channel protein MscS (YggB), C-terminal domain"/>
    <property type="match status" value="1"/>
</dbReference>
<evidence type="ECO:0000256" key="7">
    <source>
        <dbReference type="SAM" id="Phobius"/>
    </source>
</evidence>
<dbReference type="PANTHER" id="PTHR30221">
    <property type="entry name" value="SMALL-CONDUCTANCE MECHANOSENSITIVE CHANNEL"/>
    <property type="match status" value="1"/>
</dbReference>